<gene>
    <name evidence="2" type="ordered locus">Psta_1840</name>
</gene>
<dbReference type="STRING" id="530564.Psta_1840"/>
<organism evidence="2 3">
    <name type="scientific">Pirellula staleyi (strain ATCC 27377 / DSM 6068 / ICPB 4128)</name>
    <name type="common">Pirella staleyi</name>
    <dbReference type="NCBI Taxonomy" id="530564"/>
    <lineage>
        <taxon>Bacteria</taxon>
        <taxon>Pseudomonadati</taxon>
        <taxon>Planctomycetota</taxon>
        <taxon>Planctomycetia</taxon>
        <taxon>Pirellulales</taxon>
        <taxon>Pirellulaceae</taxon>
        <taxon>Pirellula</taxon>
    </lineage>
</organism>
<evidence type="ECO:0000259" key="1">
    <source>
        <dbReference type="Pfam" id="PF14024"/>
    </source>
</evidence>
<evidence type="ECO:0000313" key="2">
    <source>
        <dbReference type="EMBL" id="ADB16514.1"/>
    </source>
</evidence>
<evidence type="ECO:0000313" key="3">
    <source>
        <dbReference type="Proteomes" id="UP000001887"/>
    </source>
</evidence>
<reference evidence="2 3" key="1">
    <citation type="journal article" date="2009" name="Stand. Genomic Sci.">
        <title>Complete genome sequence of Pirellula staleyi type strain (ATCC 27377).</title>
        <authorList>
            <person name="Clum A."/>
            <person name="Tindall B.J."/>
            <person name="Sikorski J."/>
            <person name="Ivanova N."/>
            <person name="Mavrommatis K."/>
            <person name="Lucas S."/>
            <person name="Glavina del Rio T."/>
            <person name="Nolan M."/>
            <person name="Chen F."/>
            <person name="Tice H."/>
            <person name="Pitluck S."/>
            <person name="Cheng J.F."/>
            <person name="Chertkov O."/>
            <person name="Brettin T."/>
            <person name="Han C."/>
            <person name="Detter J.C."/>
            <person name="Kuske C."/>
            <person name="Bruce D."/>
            <person name="Goodwin L."/>
            <person name="Ovchinikova G."/>
            <person name="Pati A."/>
            <person name="Mikhailova N."/>
            <person name="Chen A."/>
            <person name="Palaniappan K."/>
            <person name="Land M."/>
            <person name="Hauser L."/>
            <person name="Chang Y.J."/>
            <person name="Jeffries C.D."/>
            <person name="Chain P."/>
            <person name="Rohde M."/>
            <person name="Goker M."/>
            <person name="Bristow J."/>
            <person name="Eisen J.A."/>
            <person name="Markowitz V."/>
            <person name="Hugenholtz P."/>
            <person name="Kyrpides N.C."/>
            <person name="Klenk H.P."/>
            <person name="Lapidus A."/>
        </authorList>
    </citation>
    <scope>NUCLEOTIDE SEQUENCE [LARGE SCALE GENOMIC DNA]</scope>
    <source>
        <strain evidence="3">ATCC 27377 / DSM 6068 / ICPB 4128</strain>
    </source>
</reference>
<feature type="domain" description="DUF4240" evidence="1">
    <location>
        <begin position="1"/>
        <end position="127"/>
    </location>
</feature>
<dbReference type="OrthoDB" id="6200718at2"/>
<dbReference type="Pfam" id="PF14024">
    <property type="entry name" value="DUF4240"/>
    <property type="match status" value="1"/>
</dbReference>
<dbReference type="KEGG" id="psl:Psta_1840"/>
<dbReference type="AlphaFoldDB" id="D2QZN1"/>
<dbReference type="HOGENOM" id="CLU_085061_2_2_0"/>
<dbReference type="InterPro" id="IPR025334">
    <property type="entry name" value="DUF4240"/>
</dbReference>
<protein>
    <recommendedName>
        <fullName evidence="1">DUF4240 domain-containing protein</fullName>
    </recommendedName>
</protein>
<dbReference type="EMBL" id="CP001848">
    <property type="protein sequence ID" value="ADB16514.1"/>
    <property type="molecule type" value="Genomic_DNA"/>
</dbReference>
<sequence>MDETKFWSLINEATMASMGRDDEKQELLDELQDLLEELPPEEIVGFQRIMRDLYWKAYTYNLSGAIFVILKERCDEDDFHGFRGWLISQGQQFFEQVVADPDSMAGDEQMIDDLYLPDILTLAEDAYVNATGDDMPIDYDFVEPEDLSGEPLELADLPQRLPNLCSEYFFVLQPDEEEAPAENT</sequence>
<name>D2QZN1_PIRSD</name>
<dbReference type="eggNOG" id="COG3831">
    <property type="taxonomic scope" value="Bacteria"/>
</dbReference>
<keyword evidence="3" id="KW-1185">Reference proteome</keyword>
<dbReference type="Proteomes" id="UP000001887">
    <property type="component" value="Chromosome"/>
</dbReference>
<proteinExistence type="predicted"/>
<accession>D2QZN1</accession>